<accession>A0A9P8W317</accession>
<keyword evidence="4" id="KW-1185">Reference proteome</keyword>
<organism evidence="3 4">
    <name type="scientific">Thelonectria olida</name>
    <dbReference type="NCBI Taxonomy" id="1576542"/>
    <lineage>
        <taxon>Eukaryota</taxon>
        <taxon>Fungi</taxon>
        <taxon>Dikarya</taxon>
        <taxon>Ascomycota</taxon>
        <taxon>Pezizomycotina</taxon>
        <taxon>Sordariomycetes</taxon>
        <taxon>Hypocreomycetidae</taxon>
        <taxon>Hypocreales</taxon>
        <taxon>Nectriaceae</taxon>
        <taxon>Thelonectria</taxon>
    </lineage>
</organism>
<dbReference type="AlphaFoldDB" id="A0A9P8W317"/>
<sequence>MRFVTSLTLATAASAFVITKGRLSVFKDKIRHDAASLLTDVQDAVDSSIHDAVDSVSSGANSVRDAKKRIEEELSGKFNGVHDDRDQDLDIDSISNARYDLTNLTIYQILEKSNHTKKFFKAVNKYDDIVKLLNDTEEGHGYTLFVPTDAAFDDIPEDHKKPSDEFIKNAIKYHIGLGWYPAGRILTTHTIPTAYKEEFLGDQPQRLRTSVSLSGVSVNVYSKVIAADFEAKNGVIHAVNHILVPPTLIGREISFFPAEFSTLLLAYEKTDFVKYVHGLHFVGSTVFAPSNRAWEKLGPAANAYLFNTEEGKKHLTALLKYQIVPNTTVYSDEIYYGNEKDGRVSVGDLMTNGHFHIQLPTLLKKDLSVDIYSFKLWTSIVVNGAVKVGFLDGIGKNGVIQVVEDIPVPHGKAGDGQKGWENIEVEELKRRLDQFIESDDAESEEPGEL</sequence>
<name>A0A9P8W317_9HYPO</name>
<reference evidence="3 4" key="1">
    <citation type="journal article" date="2021" name="Nat. Commun.">
        <title>Genetic determinants of endophytism in the Arabidopsis root mycobiome.</title>
        <authorList>
            <person name="Mesny F."/>
            <person name="Miyauchi S."/>
            <person name="Thiergart T."/>
            <person name="Pickel B."/>
            <person name="Atanasova L."/>
            <person name="Karlsson M."/>
            <person name="Huettel B."/>
            <person name="Barry K.W."/>
            <person name="Haridas S."/>
            <person name="Chen C."/>
            <person name="Bauer D."/>
            <person name="Andreopoulos W."/>
            <person name="Pangilinan J."/>
            <person name="LaButti K."/>
            <person name="Riley R."/>
            <person name="Lipzen A."/>
            <person name="Clum A."/>
            <person name="Drula E."/>
            <person name="Henrissat B."/>
            <person name="Kohler A."/>
            <person name="Grigoriev I.V."/>
            <person name="Martin F.M."/>
            <person name="Hacquard S."/>
        </authorList>
    </citation>
    <scope>NUCLEOTIDE SEQUENCE [LARGE SCALE GENOMIC DNA]</scope>
    <source>
        <strain evidence="3 4">MPI-CAGE-CH-0241</strain>
    </source>
</reference>
<dbReference type="InterPro" id="IPR036378">
    <property type="entry name" value="FAS1_dom_sf"/>
</dbReference>
<feature type="signal peptide" evidence="1">
    <location>
        <begin position="1"/>
        <end position="15"/>
    </location>
</feature>
<dbReference type="OrthoDB" id="7700931at2759"/>
<dbReference type="Proteomes" id="UP000777438">
    <property type="component" value="Unassembled WGS sequence"/>
</dbReference>
<comment type="caution">
    <text evidence="3">The sequence shown here is derived from an EMBL/GenBank/DDBJ whole genome shotgun (WGS) entry which is preliminary data.</text>
</comment>
<keyword evidence="1" id="KW-0732">Signal</keyword>
<feature type="chain" id="PRO_5040354634" evidence="1">
    <location>
        <begin position="16"/>
        <end position="449"/>
    </location>
</feature>
<dbReference type="SMART" id="SM00554">
    <property type="entry name" value="FAS1"/>
    <property type="match status" value="2"/>
</dbReference>
<dbReference type="EMBL" id="JAGPYM010000016">
    <property type="protein sequence ID" value="KAH6886318.1"/>
    <property type="molecule type" value="Genomic_DNA"/>
</dbReference>
<proteinExistence type="predicted"/>
<dbReference type="Pfam" id="PF02469">
    <property type="entry name" value="Fasciclin"/>
    <property type="match status" value="2"/>
</dbReference>
<dbReference type="Gene3D" id="2.30.180.10">
    <property type="entry name" value="FAS1 domain"/>
    <property type="match status" value="2"/>
</dbReference>
<dbReference type="InterPro" id="IPR050904">
    <property type="entry name" value="Adhesion/Biosynth-related"/>
</dbReference>
<evidence type="ECO:0000259" key="2">
    <source>
        <dbReference type="PROSITE" id="PS50213"/>
    </source>
</evidence>
<dbReference type="PROSITE" id="PS50213">
    <property type="entry name" value="FAS1"/>
    <property type="match status" value="2"/>
</dbReference>
<gene>
    <name evidence="3" type="ORF">B0T10DRAFT_550091</name>
</gene>
<evidence type="ECO:0000313" key="4">
    <source>
        <dbReference type="Proteomes" id="UP000777438"/>
    </source>
</evidence>
<feature type="domain" description="FAS1" evidence="2">
    <location>
        <begin position="103"/>
        <end position="243"/>
    </location>
</feature>
<protein>
    <submittedName>
        <fullName evidence="3">FAS1 domain-containing protein</fullName>
    </submittedName>
</protein>
<feature type="domain" description="FAS1" evidence="2">
    <location>
        <begin position="247"/>
        <end position="407"/>
    </location>
</feature>
<evidence type="ECO:0000256" key="1">
    <source>
        <dbReference type="SAM" id="SignalP"/>
    </source>
</evidence>
<dbReference type="SUPFAM" id="SSF82153">
    <property type="entry name" value="FAS1 domain"/>
    <property type="match status" value="2"/>
</dbReference>
<dbReference type="PANTHER" id="PTHR10900">
    <property type="entry name" value="PERIOSTIN-RELATED"/>
    <property type="match status" value="1"/>
</dbReference>
<dbReference type="InterPro" id="IPR000782">
    <property type="entry name" value="FAS1_domain"/>
</dbReference>
<evidence type="ECO:0000313" key="3">
    <source>
        <dbReference type="EMBL" id="KAH6886318.1"/>
    </source>
</evidence>
<dbReference type="PANTHER" id="PTHR10900:SF125">
    <property type="entry name" value="FAS1 DOMAIN-CONTAINING PROTEIN YLR001C"/>
    <property type="match status" value="1"/>
</dbReference>